<gene>
    <name evidence="2" type="ORF">METZ01_LOCUS177049</name>
</gene>
<feature type="region of interest" description="Disordered" evidence="1">
    <location>
        <begin position="59"/>
        <end position="78"/>
    </location>
</feature>
<proteinExistence type="predicted"/>
<name>A0A382CDK7_9ZZZZ</name>
<feature type="compositionally biased region" description="Basic residues" evidence="1">
    <location>
        <begin position="67"/>
        <end position="78"/>
    </location>
</feature>
<evidence type="ECO:0000313" key="2">
    <source>
        <dbReference type="EMBL" id="SVB24195.1"/>
    </source>
</evidence>
<dbReference type="AlphaFoldDB" id="A0A382CDK7"/>
<reference evidence="2" key="1">
    <citation type="submission" date="2018-05" db="EMBL/GenBank/DDBJ databases">
        <authorList>
            <person name="Lanie J.A."/>
            <person name="Ng W.-L."/>
            <person name="Kazmierczak K.M."/>
            <person name="Andrzejewski T.M."/>
            <person name="Davidsen T.M."/>
            <person name="Wayne K.J."/>
            <person name="Tettelin H."/>
            <person name="Glass J.I."/>
            <person name="Rusch D."/>
            <person name="Podicherti R."/>
            <person name="Tsui H.-C.T."/>
            <person name="Winkler M.E."/>
        </authorList>
    </citation>
    <scope>NUCLEOTIDE SEQUENCE</scope>
</reference>
<dbReference type="EMBL" id="UINC01034016">
    <property type="protein sequence ID" value="SVB24195.1"/>
    <property type="molecule type" value="Genomic_DNA"/>
</dbReference>
<sequence length="78" mass="8788">QGNCTENENWTEFASGVANTGSYTWDLSSMGITDSLRLKIMTTNGKSCDINGHYVTVTDSSQSNRMNNRRRHVSLRDR</sequence>
<accession>A0A382CDK7</accession>
<organism evidence="2">
    <name type="scientific">marine metagenome</name>
    <dbReference type="NCBI Taxonomy" id="408172"/>
    <lineage>
        <taxon>unclassified sequences</taxon>
        <taxon>metagenomes</taxon>
        <taxon>ecological metagenomes</taxon>
    </lineage>
</organism>
<evidence type="ECO:0000256" key="1">
    <source>
        <dbReference type="SAM" id="MobiDB-lite"/>
    </source>
</evidence>
<protein>
    <submittedName>
        <fullName evidence="2">Uncharacterized protein</fullName>
    </submittedName>
</protein>
<feature type="non-terminal residue" evidence="2">
    <location>
        <position position="1"/>
    </location>
</feature>